<evidence type="ECO:0000256" key="1">
    <source>
        <dbReference type="ARBA" id="ARBA00022679"/>
    </source>
</evidence>
<dbReference type="Proteomes" id="UP000621510">
    <property type="component" value="Unassembled WGS sequence"/>
</dbReference>
<evidence type="ECO:0000313" key="4">
    <source>
        <dbReference type="EMBL" id="MBL1121252.1"/>
    </source>
</evidence>
<organism evidence="4 5">
    <name type="scientific">Streptomyces endocoffeicus</name>
    <dbReference type="NCBI Taxonomy" id="2898945"/>
    <lineage>
        <taxon>Bacteria</taxon>
        <taxon>Bacillati</taxon>
        <taxon>Actinomycetota</taxon>
        <taxon>Actinomycetes</taxon>
        <taxon>Kitasatosporales</taxon>
        <taxon>Streptomycetaceae</taxon>
        <taxon>Streptomyces</taxon>
    </lineage>
</organism>
<dbReference type="InterPro" id="IPR013968">
    <property type="entry name" value="PKS_KR"/>
</dbReference>
<feature type="domain" description="Ketoreductase (KR)" evidence="3">
    <location>
        <begin position="3"/>
        <end position="67"/>
    </location>
</feature>
<evidence type="ECO:0000313" key="5">
    <source>
        <dbReference type="Proteomes" id="UP000621510"/>
    </source>
</evidence>
<dbReference type="Gene3D" id="3.40.50.720">
    <property type="entry name" value="NAD(P)-binding Rossmann-like Domain"/>
    <property type="match status" value="1"/>
</dbReference>
<name>A0ABS1QAR3_9ACTN</name>
<sequence length="67" mass="7207">TALTHLINDIGPLTGIIHTAGTLADTTIDHLNTDALTTTLAPKANPAWWLHELTQDQDLALFVVFSS</sequence>
<dbReference type="PANTHER" id="PTHR43775:SF51">
    <property type="entry name" value="INACTIVE PHENOLPHTHIOCEROL SYNTHESIS POLYKETIDE SYNTHASE TYPE I PKS1-RELATED"/>
    <property type="match status" value="1"/>
</dbReference>
<dbReference type="RefSeq" id="WP_201858956.1">
    <property type="nucleotide sequence ID" value="NZ_JAERRG010000268.1"/>
</dbReference>
<accession>A0ABS1QAR3</accession>
<keyword evidence="1" id="KW-0808">Transferase</keyword>
<dbReference type="InterPro" id="IPR050091">
    <property type="entry name" value="PKS_NRPS_Biosynth_Enz"/>
</dbReference>
<reference evidence="4 5" key="1">
    <citation type="submission" date="2021-01" db="EMBL/GenBank/DDBJ databases">
        <title>WGS of actinomycetes isolated from Thailand.</title>
        <authorList>
            <person name="Thawai C."/>
        </authorList>
    </citation>
    <scope>NUCLEOTIDE SEQUENCE [LARGE SCALE GENOMIC DNA]</scope>
    <source>
        <strain evidence="4 5">CA3R110</strain>
    </source>
</reference>
<feature type="non-terminal residue" evidence="4">
    <location>
        <position position="67"/>
    </location>
</feature>
<dbReference type="InterPro" id="IPR036291">
    <property type="entry name" value="NAD(P)-bd_dom_sf"/>
</dbReference>
<keyword evidence="2" id="KW-0511">Multifunctional enzyme</keyword>
<proteinExistence type="predicted"/>
<protein>
    <submittedName>
        <fullName evidence="4">KR domain-containing protein</fullName>
    </submittedName>
</protein>
<keyword evidence="5" id="KW-1185">Reference proteome</keyword>
<gene>
    <name evidence="4" type="ORF">JK364_54910</name>
</gene>
<dbReference type="Pfam" id="PF08659">
    <property type="entry name" value="KR"/>
    <property type="match status" value="1"/>
</dbReference>
<evidence type="ECO:0000256" key="2">
    <source>
        <dbReference type="ARBA" id="ARBA00023268"/>
    </source>
</evidence>
<feature type="non-terminal residue" evidence="4">
    <location>
        <position position="1"/>
    </location>
</feature>
<comment type="caution">
    <text evidence="4">The sequence shown here is derived from an EMBL/GenBank/DDBJ whole genome shotgun (WGS) entry which is preliminary data.</text>
</comment>
<evidence type="ECO:0000259" key="3">
    <source>
        <dbReference type="Pfam" id="PF08659"/>
    </source>
</evidence>
<dbReference type="EMBL" id="JAERRG010000268">
    <property type="protein sequence ID" value="MBL1121252.1"/>
    <property type="molecule type" value="Genomic_DNA"/>
</dbReference>
<dbReference type="PANTHER" id="PTHR43775">
    <property type="entry name" value="FATTY ACID SYNTHASE"/>
    <property type="match status" value="1"/>
</dbReference>
<dbReference type="SUPFAM" id="SSF51735">
    <property type="entry name" value="NAD(P)-binding Rossmann-fold domains"/>
    <property type="match status" value="1"/>
</dbReference>